<dbReference type="Proteomes" id="UP000316270">
    <property type="component" value="Chromosome 17"/>
</dbReference>
<dbReference type="Gene3D" id="3.40.50.1000">
    <property type="entry name" value="HAD superfamily/HAD-like"/>
    <property type="match status" value="1"/>
</dbReference>
<accession>A0A517LP91</accession>
<dbReference type="InterPro" id="IPR010021">
    <property type="entry name" value="PGPP1/Gep4"/>
</dbReference>
<dbReference type="Pfam" id="PF09419">
    <property type="entry name" value="PGP_phosphatase"/>
    <property type="match status" value="1"/>
</dbReference>
<dbReference type="FunFam" id="3.40.50.1000:FF:000165">
    <property type="entry name" value="HAD superfamily phosphatase"/>
    <property type="match status" value="1"/>
</dbReference>
<dbReference type="InterPro" id="IPR023214">
    <property type="entry name" value="HAD_sf"/>
</dbReference>
<dbReference type="OrthoDB" id="198652at2759"/>
<proteinExistence type="predicted"/>
<keyword evidence="2" id="KW-1185">Reference proteome</keyword>
<dbReference type="GO" id="GO:0008962">
    <property type="term" value="F:phosphatidylglycerophosphatase activity"/>
    <property type="evidence" value="ECO:0007669"/>
    <property type="project" value="InterPro"/>
</dbReference>
<protein>
    <recommendedName>
        <fullName evidence="3">HAD-superfamily phosphatase</fullName>
    </recommendedName>
</protein>
<evidence type="ECO:0000313" key="1">
    <source>
        <dbReference type="EMBL" id="QDS77451.1"/>
    </source>
</evidence>
<sequence length="211" mass="23786">MNISGIVNAFKLLRDPSLCLPHHTVSTFNHLPIPLSKAFTSSHGEKTPDIRAVILDKDNCFAVPHENEVHKPYREKFEELRTAYPGSRLLIVSNTAGTKDDPSHEQEKLLEKNTGVKVLRHGTKKPGCKDEVMDYFSQAKDVEITSPAQIAVVGDRLLTDVMMANMMGSYGFWIRDGVTERKSLFTKVELGLSNFLWRRGYVAPNPKNDFE</sequence>
<dbReference type="STRING" id="50376.A0A517LP91"/>
<dbReference type="SUPFAM" id="SSF56784">
    <property type="entry name" value="HAD-like"/>
    <property type="match status" value="1"/>
</dbReference>
<dbReference type="EMBL" id="CP042201">
    <property type="protein sequence ID" value="QDS77451.1"/>
    <property type="molecule type" value="Genomic_DNA"/>
</dbReference>
<organism evidence="1 2">
    <name type="scientific">Venturia effusa</name>
    <dbReference type="NCBI Taxonomy" id="50376"/>
    <lineage>
        <taxon>Eukaryota</taxon>
        <taxon>Fungi</taxon>
        <taxon>Dikarya</taxon>
        <taxon>Ascomycota</taxon>
        <taxon>Pezizomycotina</taxon>
        <taxon>Dothideomycetes</taxon>
        <taxon>Pleosporomycetidae</taxon>
        <taxon>Venturiales</taxon>
        <taxon>Venturiaceae</taxon>
        <taxon>Venturia</taxon>
    </lineage>
</organism>
<name>A0A517LP91_9PEZI</name>
<reference evidence="1 2" key="1">
    <citation type="submission" date="2019-07" db="EMBL/GenBank/DDBJ databases">
        <title>Finished genome of Venturia effusa.</title>
        <authorList>
            <person name="Young C.A."/>
            <person name="Cox M.P."/>
            <person name="Ganley A.R.D."/>
            <person name="David W.J."/>
        </authorList>
    </citation>
    <scope>NUCLEOTIDE SEQUENCE [LARGE SCALE GENOMIC DNA]</scope>
    <source>
        <strain evidence="2">albino</strain>
    </source>
</reference>
<dbReference type="InterPro" id="IPR036412">
    <property type="entry name" value="HAD-like_sf"/>
</dbReference>
<evidence type="ECO:0008006" key="3">
    <source>
        <dbReference type="Google" id="ProtNLM"/>
    </source>
</evidence>
<dbReference type="AlphaFoldDB" id="A0A517LP91"/>
<dbReference type="NCBIfam" id="TIGR01668">
    <property type="entry name" value="YqeG_hyp_ppase"/>
    <property type="match status" value="1"/>
</dbReference>
<dbReference type="InterPro" id="IPR027706">
    <property type="entry name" value="PGP_Pase"/>
</dbReference>
<gene>
    <name evidence="1" type="ORF">FKW77_006868</name>
</gene>
<evidence type="ECO:0000313" key="2">
    <source>
        <dbReference type="Proteomes" id="UP000316270"/>
    </source>
</evidence>